<reference evidence="7 8" key="1">
    <citation type="submission" date="2016-10" db="EMBL/GenBank/DDBJ databases">
        <title>The whole genome sequencing and assembly of B. asteroides DSM 20089 strain.</title>
        <authorList>
            <person name="Lee Y.-J."/>
            <person name="Park M.-K."/>
            <person name="Yi H."/>
            <person name="Bahn Y.-S."/>
            <person name="Kim J.F."/>
            <person name="Lee D.-W."/>
        </authorList>
    </citation>
    <scope>NUCLEOTIDE SEQUENCE [LARGE SCALE GENOMIC DNA]</scope>
    <source>
        <strain evidence="7 8">DSM 20089</strain>
    </source>
</reference>
<dbReference type="GO" id="GO:0016020">
    <property type="term" value="C:membrane"/>
    <property type="evidence" value="ECO:0007669"/>
    <property type="project" value="UniProtKB-SubCell"/>
</dbReference>
<gene>
    <name evidence="7" type="ORF">BA20089_08630</name>
</gene>
<organism evidence="7 8">
    <name type="scientific">Bifidobacterium asteroides DSM 20089</name>
    <dbReference type="NCBI Taxonomy" id="1437594"/>
    <lineage>
        <taxon>Bacteria</taxon>
        <taxon>Bacillati</taxon>
        <taxon>Actinomycetota</taxon>
        <taxon>Actinomycetes</taxon>
        <taxon>Bifidobacteriales</taxon>
        <taxon>Bifidobacteriaceae</taxon>
        <taxon>Bifidobacterium</taxon>
    </lineage>
</organism>
<dbReference type="Gene3D" id="3.40.1710.10">
    <property type="entry name" value="abc type-2 transporter like domain"/>
    <property type="match status" value="1"/>
</dbReference>
<evidence type="ECO:0008006" key="9">
    <source>
        <dbReference type="Google" id="ProtNLM"/>
    </source>
</evidence>
<keyword evidence="3 6" id="KW-1133">Transmembrane helix</keyword>
<dbReference type="PANTHER" id="PTHR43077:SF10">
    <property type="entry name" value="TRANSPORT PERMEASE PROTEIN"/>
    <property type="match status" value="1"/>
</dbReference>
<evidence type="ECO:0000313" key="8">
    <source>
        <dbReference type="Proteomes" id="UP000224056"/>
    </source>
</evidence>
<evidence type="ECO:0000313" key="7">
    <source>
        <dbReference type="EMBL" id="ATO42157.1"/>
    </source>
</evidence>
<accession>A0AAD0EX34</accession>
<protein>
    <recommendedName>
        <fullName evidence="9">YhgE/Pip domain protein</fullName>
    </recommendedName>
</protein>
<dbReference type="NCBIfam" id="TIGR03061">
    <property type="entry name" value="pip_yhgE_Nterm"/>
    <property type="match status" value="1"/>
</dbReference>
<evidence type="ECO:0000256" key="5">
    <source>
        <dbReference type="SAM" id="MobiDB-lite"/>
    </source>
</evidence>
<comment type="subcellular location">
    <subcellularLocation>
        <location evidence="1">Membrane</location>
        <topology evidence="1">Multi-pass membrane protein</topology>
    </subcellularLocation>
</comment>
<evidence type="ECO:0000256" key="3">
    <source>
        <dbReference type="ARBA" id="ARBA00022989"/>
    </source>
</evidence>
<dbReference type="AlphaFoldDB" id="A0AAD0EX34"/>
<dbReference type="PANTHER" id="PTHR43077">
    <property type="entry name" value="TRANSPORT PERMEASE YVFS-RELATED"/>
    <property type="match status" value="1"/>
</dbReference>
<dbReference type="InterPro" id="IPR017500">
    <property type="entry name" value="Phage_infect_YhgE_N"/>
</dbReference>
<proteinExistence type="predicted"/>
<dbReference type="EMBL" id="CP017696">
    <property type="protein sequence ID" value="ATO42157.1"/>
    <property type="molecule type" value="Genomic_DNA"/>
</dbReference>
<feature type="region of interest" description="Disordered" evidence="5">
    <location>
        <begin position="398"/>
        <end position="448"/>
    </location>
</feature>
<evidence type="ECO:0000256" key="4">
    <source>
        <dbReference type="ARBA" id="ARBA00023136"/>
    </source>
</evidence>
<sequence length="448" mass="47234">MNNVMAIVRRDIVRLLRVPAAWVVLFGIIFIPPLYAWFNIAGFWNPYGNTSSIEVIVANNDRGTDSQTIGKMNMGDQIVKQLKGNNQLGWKFADKSEAMQRVESGKSYAAIVIPKNFSDRVAGVIEGRSTRPTLEYYVNEKANALASRMTDTGASTVDSQVNETFVSTVSKVVSSTINQTDDDINAKADTTTTDVLADLDKAQRSVSDIRGGIAELTATLNGIPDKTKAAQGTLDRTQKANTQTAKKLSDASAAITSTQNTLNDFTSSAGSTLDQSSSLLSQASSQSNIAINSIAAGLTKANGDASSALSSAQQINSDTASLINRLETAGVPGSTDAIAKLKAQNASLGDSIKTITDLNTNLGATTTSTVSAANGINNSTQSALSNAASARKSIASGALPRRSDWPARGWEPGQDRAGGADCLNRRHHRGHGGSVLLRRQPVEPPEGC</sequence>
<evidence type="ECO:0000256" key="2">
    <source>
        <dbReference type="ARBA" id="ARBA00022692"/>
    </source>
</evidence>
<feature type="transmembrane region" description="Helical" evidence="6">
    <location>
        <begin position="21"/>
        <end position="44"/>
    </location>
</feature>
<keyword evidence="2 6" id="KW-0812">Transmembrane</keyword>
<dbReference type="InterPro" id="IPR051328">
    <property type="entry name" value="T7SS_ABC-Transporter"/>
</dbReference>
<evidence type="ECO:0000256" key="1">
    <source>
        <dbReference type="ARBA" id="ARBA00004141"/>
    </source>
</evidence>
<dbReference type="Proteomes" id="UP000224056">
    <property type="component" value="Chromosome"/>
</dbReference>
<name>A0AAD0EX34_9BIFI</name>
<keyword evidence="4 6" id="KW-0472">Membrane</keyword>
<evidence type="ECO:0000256" key="6">
    <source>
        <dbReference type="SAM" id="Phobius"/>
    </source>
</evidence>
<dbReference type="GO" id="GO:0140359">
    <property type="term" value="F:ABC-type transporter activity"/>
    <property type="evidence" value="ECO:0007669"/>
    <property type="project" value="InterPro"/>
</dbReference>